<accession>A0A9P8QCX1</accession>
<comment type="caution">
    <text evidence="1">The sequence shown here is derived from an EMBL/GenBank/DDBJ whole genome shotgun (WGS) entry which is preliminary data.</text>
</comment>
<dbReference type="AlphaFoldDB" id="A0A9P8QCX1"/>
<name>A0A9P8QCX1_WICPI</name>
<sequence length="166" mass="17828">MAKPQVGKATQAAEDNLKPEKEVLSSLYLAMMALTSSSSSSETLQIKTGVLNSTVLNETSEVVQSGFILDPAEMINIVINSEVHSWLELLTPQLFNLGLVHFNTKSVNGVFQSGILTVLSVTVVSLNKHNLFTDNVDLILGHKPEVGPSTRIGLLVVVSSTHTTTN</sequence>
<keyword evidence="2" id="KW-1185">Reference proteome</keyword>
<gene>
    <name evidence="1" type="ORF">WICPIJ_000390</name>
</gene>
<reference evidence="1" key="1">
    <citation type="journal article" date="2021" name="Open Biol.">
        <title>Shared evolutionary footprints suggest mitochondrial oxidative damage underlies multiple complex I losses in fungi.</title>
        <authorList>
            <person name="Schikora-Tamarit M.A."/>
            <person name="Marcet-Houben M."/>
            <person name="Nosek J."/>
            <person name="Gabaldon T."/>
        </authorList>
    </citation>
    <scope>NUCLEOTIDE SEQUENCE</scope>
    <source>
        <strain evidence="1">CBS2887</strain>
    </source>
</reference>
<proteinExistence type="predicted"/>
<organism evidence="1 2">
    <name type="scientific">Wickerhamomyces pijperi</name>
    <name type="common">Yeast</name>
    <name type="synonym">Pichia pijperi</name>
    <dbReference type="NCBI Taxonomy" id="599730"/>
    <lineage>
        <taxon>Eukaryota</taxon>
        <taxon>Fungi</taxon>
        <taxon>Dikarya</taxon>
        <taxon>Ascomycota</taxon>
        <taxon>Saccharomycotina</taxon>
        <taxon>Saccharomycetes</taxon>
        <taxon>Phaffomycetales</taxon>
        <taxon>Wickerhamomycetaceae</taxon>
        <taxon>Wickerhamomyces</taxon>
    </lineage>
</organism>
<protein>
    <submittedName>
        <fullName evidence="1">Uncharacterized protein</fullName>
    </submittedName>
</protein>
<evidence type="ECO:0000313" key="1">
    <source>
        <dbReference type="EMBL" id="KAH3688628.1"/>
    </source>
</evidence>
<dbReference type="Proteomes" id="UP000774326">
    <property type="component" value="Unassembled WGS sequence"/>
</dbReference>
<reference evidence="1" key="2">
    <citation type="submission" date="2021-01" db="EMBL/GenBank/DDBJ databases">
        <authorList>
            <person name="Schikora-Tamarit M.A."/>
        </authorList>
    </citation>
    <scope>NUCLEOTIDE SEQUENCE</scope>
    <source>
        <strain evidence="1">CBS2887</strain>
    </source>
</reference>
<evidence type="ECO:0000313" key="2">
    <source>
        <dbReference type="Proteomes" id="UP000774326"/>
    </source>
</evidence>
<dbReference type="EMBL" id="JAEUBG010000253">
    <property type="protein sequence ID" value="KAH3688628.1"/>
    <property type="molecule type" value="Genomic_DNA"/>
</dbReference>